<dbReference type="AlphaFoldDB" id="A0A0E9QL17"/>
<accession>A0A0E9QL17</accession>
<reference evidence="1" key="2">
    <citation type="journal article" date="2015" name="Fish Shellfish Immunol.">
        <title>Early steps in the European eel (Anguilla anguilla)-Vibrio vulnificus interaction in the gills: Role of the RtxA13 toxin.</title>
        <authorList>
            <person name="Callol A."/>
            <person name="Pajuelo D."/>
            <person name="Ebbesson L."/>
            <person name="Teles M."/>
            <person name="MacKenzie S."/>
            <person name="Amaro C."/>
        </authorList>
    </citation>
    <scope>NUCLEOTIDE SEQUENCE</scope>
</reference>
<organism evidence="1">
    <name type="scientific">Anguilla anguilla</name>
    <name type="common">European freshwater eel</name>
    <name type="synonym">Muraena anguilla</name>
    <dbReference type="NCBI Taxonomy" id="7936"/>
    <lineage>
        <taxon>Eukaryota</taxon>
        <taxon>Metazoa</taxon>
        <taxon>Chordata</taxon>
        <taxon>Craniata</taxon>
        <taxon>Vertebrata</taxon>
        <taxon>Euteleostomi</taxon>
        <taxon>Actinopterygii</taxon>
        <taxon>Neopterygii</taxon>
        <taxon>Teleostei</taxon>
        <taxon>Anguilliformes</taxon>
        <taxon>Anguillidae</taxon>
        <taxon>Anguilla</taxon>
    </lineage>
</organism>
<protein>
    <submittedName>
        <fullName evidence="1">Uncharacterized protein</fullName>
    </submittedName>
</protein>
<dbReference type="EMBL" id="GBXM01091814">
    <property type="protein sequence ID" value="JAH16763.1"/>
    <property type="molecule type" value="Transcribed_RNA"/>
</dbReference>
<evidence type="ECO:0000313" key="1">
    <source>
        <dbReference type="EMBL" id="JAH16763.1"/>
    </source>
</evidence>
<proteinExistence type="predicted"/>
<name>A0A0E9QL17_ANGAN</name>
<reference evidence="1" key="1">
    <citation type="submission" date="2014-11" db="EMBL/GenBank/DDBJ databases">
        <authorList>
            <person name="Amaro Gonzalez C."/>
        </authorList>
    </citation>
    <scope>NUCLEOTIDE SEQUENCE</scope>
</reference>
<sequence length="23" mass="2838">MKTQDQDMEKTHELLISFFRVLK</sequence>